<dbReference type="InterPro" id="IPR000719">
    <property type="entry name" value="Prot_kinase_dom"/>
</dbReference>
<dbReference type="GO" id="GO:0004674">
    <property type="term" value="F:protein serine/threonine kinase activity"/>
    <property type="evidence" value="ECO:0007669"/>
    <property type="project" value="TreeGrafter"/>
</dbReference>
<proteinExistence type="predicted"/>
<dbReference type="GO" id="GO:0005737">
    <property type="term" value="C:cytoplasm"/>
    <property type="evidence" value="ECO:0007669"/>
    <property type="project" value="TreeGrafter"/>
</dbReference>
<dbReference type="Gene3D" id="3.30.200.20">
    <property type="entry name" value="Phosphorylase Kinase, domain 1"/>
    <property type="match status" value="1"/>
</dbReference>
<dbReference type="PROSITE" id="PS50011">
    <property type="entry name" value="PROTEIN_KINASE_DOM"/>
    <property type="match status" value="1"/>
</dbReference>
<name>A0A0M8MS21_9BASI</name>
<dbReference type="FunFam" id="1.10.510.10:FF:000571">
    <property type="entry name" value="Maternal embryonic leucine zipper kinase"/>
    <property type="match status" value="1"/>
</dbReference>
<evidence type="ECO:0000256" key="4">
    <source>
        <dbReference type="SAM" id="MobiDB-lite"/>
    </source>
</evidence>
<evidence type="ECO:0000256" key="2">
    <source>
        <dbReference type="ARBA" id="ARBA00022840"/>
    </source>
</evidence>
<dbReference type="AlphaFoldDB" id="A0A0M8MS21"/>
<keyword evidence="7" id="KW-1185">Reference proteome</keyword>
<evidence type="ECO:0000256" key="3">
    <source>
        <dbReference type="PROSITE-ProRule" id="PRU10141"/>
    </source>
</evidence>
<dbReference type="GO" id="GO:0035556">
    <property type="term" value="P:intracellular signal transduction"/>
    <property type="evidence" value="ECO:0007669"/>
    <property type="project" value="TreeGrafter"/>
</dbReference>
<evidence type="ECO:0000256" key="1">
    <source>
        <dbReference type="ARBA" id="ARBA00022741"/>
    </source>
</evidence>
<evidence type="ECO:0000313" key="7">
    <source>
        <dbReference type="Proteomes" id="UP000037751"/>
    </source>
</evidence>
<dbReference type="PANTHER" id="PTHR24346:SF77">
    <property type="entry name" value="SERINE THREONINE PROTEIN KINASE"/>
    <property type="match status" value="1"/>
</dbReference>
<dbReference type="PANTHER" id="PTHR24346">
    <property type="entry name" value="MAP/MICROTUBULE AFFINITY-REGULATING KINASE"/>
    <property type="match status" value="1"/>
</dbReference>
<dbReference type="EMBL" id="LGAV01000010">
    <property type="protein sequence ID" value="KOS12640.1"/>
    <property type="molecule type" value="Genomic_DNA"/>
</dbReference>
<accession>A0A0M8MS21</accession>
<dbReference type="Proteomes" id="UP000037751">
    <property type="component" value="Unassembled WGS sequence"/>
</dbReference>
<dbReference type="OrthoDB" id="68483at2759"/>
<comment type="caution">
    <text evidence="6">The sequence shown here is derived from an EMBL/GenBank/DDBJ whole genome shotgun (WGS) entry which is preliminary data.</text>
</comment>
<feature type="region of interest" description="Disordered" evidence="4">
    <location>
        <begin position="322"/>
        <end position="341"/>
    </location>
</feature>
<evidence type="ECO:0000259" key="5">
    <source>
        <dbReference type="PROSITE" id="PS50011"/>
    </source>
</evidence>
<feature type="domain" description="Protein kinase" evidence="5">
    <location>
        <begin position="66"/>
        <end position="402"/>
    </location>
</feature>
<organism evidence="6 7">
    <name type="scientific">Malassezia pachydermatis</name>
    <dbReference type="NCBI Taxonomy" id="77020"/>
    <lineage>
        <taxon>Eukaryota</taxon>
        <taxon>Fungi</taxon>
        <taxon>Dikarya</taxon>
        <taxon>Basidiomycota</taxon>
        <taxon>Ustilaginomycotina</taxon>
        <taxon>Malasseziomycetes</taxon>
        <taxon>Malasseziales</taxon>
        <taxon>Malasseziaceae</taxon>
        <taxon>Malassezia</taxon>
    </lineage>
</organism>
<dbReference type="Pfam" id="PF00069">
    <property type="entry name" value="Pkinase"/>
    <property type="match status" value="1"/>
</dbReference>
<gene>
    <name evidence="6" type="ORF">Malapachy_0366</name>
</gene>
<dbReference type="InterPro" id="IPR011009">
    <property type="entry name" value="Kinase-like_dom_sf"/>
</dbReference>
<feature type="binding site" evidence="3">
    <location>
        <position position="95"/>
    </location>
    <ligand>
        <name>ATP</name>
        <dbReference type="ChEBI" id="CHEBI:30616"/>
    </ligand>
</feature>
<protein>
    <submittedName>
        <fullName evidence="6">Upstream serine threonine kinase for the snf1 complex</fullName>
    </submittedName>
</protein>
<dbReference type="VEuPathDB" id="FungiDB:Malapachy_0366"/>
<keyword evidence="2 3" id="KW-0067">ATP-binding</keyword>
<dbReference type="RefSeq" id="XP_017990272.1">
    <property type="nucleotide sequence ID" value="XM_018134887.1"/>
</dbReference>
<dbReference type="CDD" id="cd14008">
    <property type="entry name" value="STKc_LKB1_CaMKK"/>
    <property type="match status" value="1"/>
</dbReference>
<keyword evidence="1 3" id="KW-0547">Nucleotide-binding</keyword>
<dbReference type="PROSITE" id="PS00107">
    <property type="entry name" value="PROTEIN_KINASE_ATP"/>
    <property type="match status" value="1"/>
</dbReference>
<keyword evidence="6" id="KW-0418">Kinase</keyword>
<dbReference type="SMART" id="SM00220">
    <property type="entry name" value="S_TKc"/>
    <property type="match status" value="1"/>
</dbReference>
<dbReference type="Gene3D" id="1.10.510.10">
    <property type="entry name" value="Transferase(Phosphotransferase) domain 1"/>
    <property type="match status" value="1"/>
</dbReference>
<keyword evidence="6" id="KW-0808">Transferase</keyword>
<evidence type="ECO:0000313" key="6">
    <source>
        <dbReference type="EMBL" id="KOS12640.1"/>
    </source>
</evidence>
<dbReference type="InterPro" id="IPR017441">
    <property type="entry name" value="Protein_kinase_ATP_BS"/>
</dbReference>
<dbReference type="GeneID" id="28726762"/>
<dbReference type="GO" id="GO:0005524">
    <property type="term" value="F:ATP binding"/>
    <property type="evidence" value="ECO:0007669"/>
    <property type="project" value="UniProtKB-UniRule"/>
</dbReference>
<dbReference type="STRING" id="77020.A0A0M8MS21"/>
<sequence>MQGLALALPPAAVARRSSAATEAPAAAAATAAVTTTTVLARRSMKVTSTLDVQKDLETGHRMINDYVVDDELGRGAYGTVKLAHHVHTGRLVAIKIVPREAPKRLGVHTRPRKTDERVKREIRSMARCHHPNVVQLYDVIDDKRCRKLFLICEYMDGGDIPWSTRDHQPALTTSEARGILRDVIQGLVHLHAQGVIHRDIKPGNILWTKDRVAKISDFGCAYVRHGAGSADDLSSASDPMLGRTAGTPAFFAPELCRGPSEGPSITKAIDVWALGVTMYCLLFGVPPFWAETEFLLLEVIMHDDYTLPMTMGREVVPVAGRAPRWPPRHEPEASESLEDIDEAKPVAALPRSPAMASVPPTTAPLADVGVDARAAMHLLDRLLDKDPTTRLTLLQAQLHPWFAQSTFL</sequence>
<reference evidence="6 7" key="1">
    <citation type="submission" date="2015-07" db="EMBL/GenBank/DDBJ databases">
        <title>Draft Genome Sequence of Malassezia furfur CBS1878 and Malassezia pachydermatis CBS1879.</title>
        <authorList>
            <person name="Triana S."/>
            <person name="Ohm R."/>
            <person name="Gonzalez A."/>
            <person name="DeCock H."/>
            <person name="Restrepo S."/>
            <person name="Celis A."/>
        </authorList>
    </citation>
    <scope>NUCLEOTIDE SEQUENCE [LARGE SCALE GENOMIC DNA]</scope>
    <source>
        <strain evidence="6 7">CBS 1879</strain>
    </source>
</reference>
<dbReference type="SUPFAM" id="SSF56112">
    <property type="entry name" value="Protein kinase-like (PK-like)"/>
    <property type="match status" value="1"/>
</dbReference>